<protein>
    <submittedName>
        <fullName evidence="1">ATP-dependent protease La</fullName>
    </submittedName>
</protein>
<gene>
    <name evidence="1" type="ORF">F5148DRAFT_1200006</name>
</gene>
<dbReference type="EMBL" id="JAGFNK010000103">
    <property type="protein sequence ID" value="KAI9508043.1"/>
    <property type="molecule type" value="Genomic_DNA"/>
</dbReference>
<evidence type="ECO:0000313" key="1">
    <source>
        <dbReference type="EMBL" id="KAI9508043.1"/>
    </source>
</evidence>
<reference evidence="1" key="1">
    <citation type="submission" date="2021-03" db="EMBL/GenBank/DDBJ databases">
        <title>Evolutionary priming and transition to the ectomycorrhizal habit in an iconic lineage of mushroom-forming fungi: is preadaptation a requirement?</title>
        <authorList>
            <consortium name="DOE Joint Genome Institute"/>
            <person name="Looney B.P."/>
            <person name="Miyauchi S."/>
            <person name="Morin E."/>
            <person name="Drula E."/>
            <person name="Courty P.E."/>
            <person name="Chicoki N."/>
            <person name="Fauchery L."/>
            <person name="Kohler A."/>
            <person name="Kuo A."/>
            <person name="LaButti K."/>
            <person name="Pangilinan J."/>
            <person name="Lipzen A."/>
            <person name="Riley R."/>
            <person name="Andreopoulos W."/>
            <person name="He G."/>
            <person name="Johnson J."/>
            <person name="Barry K.W."/>
            <person name="Grigoriev I.V."/>
            <person name="Nagy L."/>
            <person name="Hibbett D."/>
            <person name="Henrissat B."/>
            <person name="Matheny P.B."/>
            <person name="Labbe J."/>
            <person name="Martin A.F."/>
        </authorList>
    </citation>
    <scope>NUCLEOTIDE SEQUENCE</scope>
    <source>
        <strain evidence="1">BPL698</strain>
    </source>
</reference>
<organism evidence="1 2">
    <name type="scientific">Russula earlei</name>
    <dbReference type="NCBI Taxonomy" id="71964"/>
    <lineage>
        <taxon>Eukaryota</taxon>
        <taxon>Fungi</taxon>
        <taxon>Dikarya</taxon>
        <taxon>Basidiomycota</taxon>
        <taxon>Agaricomycotina</taxon>
        <taxon>Agaricomycetes</taxon>
        <taxon>Russulales</taxon>
        <taxon>Russulaceae</taxon>
        <taxon>Russula</taxon>
    </lineage>
</organism>
<keyword evidence="1" id="KW-0645">Protease</keyword>
<comment type="caution">
    <text evidence="1">The sequence shown here is derived from an EMBL/GenBank/DDBJ whole genome shotgun (WGS) entry which is preliminary data.</text>
</comment>
<evidence type="ECO:0000313" key="2">
    <source>
        <dbReference type="Proteomes" id="UP001207468"/>
    </source>
</evidence>
<proteinExistence type="predicted"/>
<keyword evidence="1" id="KW-0378">Hydrolase</keyword>
<sequence>MPSLPLIALPYPLVLLPGARASFSISPKLADALIRLIDSSINNPVLVAVPLVQHEGTPSLNKWGVTSRITRFVRPRPHSNEPYLLTLTGTTRVRLIDPPPISNIPTPIPANQTASLANEDEESDNNSGVNDALPQLPRVDVIYPPPDAHERPAPDLVQEFKAAAVRLLERFAQDTSQSARKRESWSRIAQLVEETELDKAAALADAIVSAIGAEHADKLVLLSTESPSLRLQLVTNVLTKQLSIAEVSTKIATAVDESLSKQQKALFLRQQLAAINAELQRLEPGNTALHGTGNGVEDEDDLDALIRRVDALPIATEVRRVASAEARRLKRIPSQNAEHGVVRNYLEWITALPWVPPPAGSDALMSANFLTNAKSQLDADHFGLDKVKRRLIEYLAVVRLRALIAQEAEAQQAKAQEVPLKRAHEDPTASVSEGHEQKAKGNAYNALVKVGDIPSMPIPSPSSTDAQTPRQAAKTIKAPILLFVGPPGTGKTSLGQSIARALGRPFQRIALGGVRDEAEIRGHRRTYVASGPGLLAQALRKAGRMDPVILLDEIDKVGQSNYHGDPSAALLEVLDPEQNVAFNDHYINIPIDLSQVLFICTANSLDTIVPPLLDRCEVIQLSGYTHDEKLHIARRFLLSKQVVQNGLTEAHVQLTEPALRHVVTHYTREAGVRALERAIGGVVRFKAVEWAAHVDAQGLPPSSHPSVVSSRSTLPSVTNPTGSLIKKVTVGDAGYDPVVEIYELEKILGLSRHDSEDRDREARRGVVWGLVVTGMGEGEIMPVESIATPGNGSLKLTGSLGDIIKESAEIALSWVKTHAYDLGITNKRSQDPLRIPDATIDLHLHLPAGAQKKDGPSAGVAMICAMVSLLTGKCVPPTTAMTGEITLRGRVSPVGGIKEKVLGAHRAGANKVILPWANRKDVEHDVPKEVRARTQFVFARTVREALDAAFGTGTLPWRADALSLLESRL</sequence>
<keyword evidence="2" id="KW-1185">Reference proteome</keyword>
<accession>A0ACC0U8V3</accession>
<dbReference type="Proteomes" id="UP001207468">
    <property type="component" value="Unassembled WGS sequence"/>
</dbReference>
<name>A0ACC0U8V3_9AGAM</name>